<dbReference type="AlphaFoldDB" id="A0AAD5XBG1"/>
<keyword evidence="1" id="KW-0472">Membrane</keyword>
<evidence type="ECO:0000313" key="3">
    <source>
        <dbReference type="Proteomes" id="UP001211907"/>
    </source>
</evidence>
<name>A0AAD5XBG1_9FUNG</name>
<keyword evidence="1" id="KW-0812">Transmembrane</keyword>
<feature type="transmembrane region" description="Helical" evidence="1">
    <location>
        <begin position="201"/>
        <end position="224"/>
    </location>
</feature>
<organism evidence="2 3">
    <name type="scientific">Physocladia obscura</name>
    <dbReference type="NCBI Taxonomy" id="109957"/>
    <lineage>
        <taxon>Eukaryota</taxon>
        <taxon>Fungi</taxon>
        <taxon>Fungi incertae sedis</taxon>
        <taxon>Chytridiomycota</taxon>
        <taxon>Chytridiomycota incertae sedis</taxon>
        <taxon>Chytridiomycetes</taxon>
        <taxon>Chytridiales</taxon>
        <taxon>Chytriomycetaceae</taxon>
        <taxon>Physocladia</taxon>
    </lineage>
</organism>
<sequence length="226" mass="22823">MSYNNTNIQLLNTAVTCTLNSFINPSNRAQDACSGSSDIATCVLGKWGQATTAVPVFSATLLKECWRPGNLTGLAESITFALDGAVAEVNTTGLDLGFHPVPPPNPALCTAQLPAFSALVSALFVAAAPLSGSSVCATANAWDQFADACSNSPETLVSVADYLQCPAVSTATTSAASTSEATSATATSTASATTTNTKSNIYSGAMANSLTAAALVSSTVAFFLSI</sequence>
<keyword evidence="3" id="KW-1185">Reference proteome</keyword>
<gene>
    <name evidence="2" type="ORF">HK100_008605</name>
</gene>
<evidence type="ECO:0000256" key="1">
    <source>
        <dbReference type="SAM" id="Phobius"/>
    </source>
</evidence>
<dbReference type="EMBL" id="JADGJH010004216">
    <property type="protein sequence ID" value="KAJ3086732.1"/>
    <property type="molecule type" value="Genomic_DNA"/>
</dbReference>
<protein>
    <submittedName>
        <fullName evidence="2">Uncharacterized protein</fullName>
    </submittedName>
</protein>
<proteinExistence type="predicted"/>
<evidence type="ECO:0000313" key="2">
    <source>
        <dbReference type="EMBL" id="KAJ3086732.1"/>
    </source>
</evidence>
<accession>A0AAD5XBG1</accession>
<keyword evidence="1" id="KW-1133">Transmembrane helix</keyword>
<comment type="caution">
    <text evidence="2">The sequence shown here is derived from an EMBL/GenBank/DDBJ whole genome shotgun (WGS) entry which is preliminary data.</text>
</comment>
<dbReference type="Proteomes" id="UP001211907">
    <property type="component" value="Unassembled WGS sequence"/>
</dbReference>
<reference evidence="2" key="1">
    <citation type="submission" date="2020-05" db="EMBL/GenBank/DDBJ databases">
        <title>Phylogenomic resolution of chytrid fungi.</title>
        <authorList>
            <person name="Stajich J.E."/>
            <person name="Amses K."/>
            <person name="Simmons R."/>
            <person name="Seto K."/>
            <person name="Myers J."/>
            <person name="Bonds A."/>
            <person name="Quandt C.A."/>
            <person name="Barry K."/>
            <person name="Liu P."/>
            <person name="Grigoriev I."/>
            <person name="Longcore J.E."/>
            <person name="James T.Y."/>
        </authorList>
    </citation>
    <scope>NUCLEOTIDE SEQUENCE</scope>
    <source>
        <strain evidence="2">JEL0513</strain>
    </source>
</reference>